<gene>
    <name evidence="2" type="ORF">Tco025E_07186</name>
</gene>
<evidence type="ECO:0000256" key="1">
    <source>
        <dbReference type="SAM" id="MobiDB-lite"/>
    </source>
</evidence>
<dbReference type="RefSeq" id="XP_029225945.1">
    <property type="nucleotide sequence ID" value="XM_029374053.1"/>
</dbReference>
<feature type="region of interest" description="Disordered" evidence="1">
    <location>
        <begin position="196"/>
        <end position="250"/>
    </location>
</feature>
<accession>A0A422NU56</accession>
<dbReference type="AlphaFoldDB" id="A0A422NU56"/>
<dbReference type="Gene3D" id="3.40.850.10">
    <property type="entry name" value="Kinesin motor domain"/>
    <property type="match status" value="1"/>
</dbReference>
<feature type="compositionally biased region" description="Low complexity" evidence="1">
    <location>
        <begin position="278"/>
        <end position="287"/>
    </location>
</feature>
<keyword evidence="3" id="KW-1185">Reference proteome</keyword>
<dbReference type="SUPFAM" id="SSF52540">
    <property type="entry name" value="P-loop containing nucleoside triphosphate hydrolases"/>
    <property type="match status" value="3"/>
</dbReference>
<dbReference type="InterPro" id="IPR036961">
    <property type="entry name" value="Kinesin_motor_dom_sf"/>
</dbReference>
<dbReference type="InterPro" id="IPR027417">
    <property type="entry name" value="P-loop_NTPase"/>
</dbReference>
<dbReference type="GeneID" id="40320797"/>
<evidence type="ECO:0000313" key="3">
    <source>
        <dbReference type="Proteomes" id="UP000284403"/>
    </source>
</evidence>
<reference evidence="2 3" key="1">
    <citation type="journal article" date="2018" name="BMC Genomics">
        <title>Genomic comparison of Trypanosoma conorhini and Trypanosoma rangeli to Trypanosoma cruzi strains of high and low virulence.</title>
        <authorList>
            <person name="Bradwell K.R."/>
            <person name="Koparde V.N."/>
            <person name="Matveyev A.V."/>
            <person name="Serrano M.G."/>
            <person name="Alves J.M."/>
            <person name="Parikh H."/>
            <person name="Huang B."/>
            <person name="Lee V."/>
            <person name="Espinosa-Alvarez O."/>
            <person name="Ortiz P.A."/>
            <person name="Costa-Martins A.G."/>
            <person name="Teixeira M.M."/>
            <person name="Buck G.A."/>
        </authorList>
    </citation>
    <scope>NUCLEOTIDE SEQUENCE [LARGE SCALE GENOMIC DNA]</scope>
    <source>
        <strain evidence="2 3">025E</strain>
    </source>
</reference>
<sequence length="974" mass="104634">LQLGSNPIFGTCIVDLEEKPVKSGGDAESLLQDALKASPNAEEAVLLQLVVKQIKRPSSTTTDVSLSAMQLLFVKERGDYLAALHDKDAKLLPVPLFKDAVGGNSCTLVVAAVSGGDAVGETNILKNVLRLRKVKNSPSRSGNLTRFVEFTKEQERKCAATLESTKDAAEKARNTRILHKLKVVLADAQELMAKPEGTKPKVYTSSRTSQDKVTNGVKEKLEDTKPNGGSVLRDSEKKKEDETKDKTDDLTAKVVPLSRVVCEKGTAPAKKKAEDAATAKATDTATPSQPKALEGGDSAGSDSETWQTSARIAVTVEKKPTSNTIELSVKGKARRYGVDEHLQYTEGKPLESKLAKRMQIALGNGHNTALLAAEVIPGLAVEKQVTWNIVQSILEGVLKEKKDGVTNEFTLYMSVVKGKQVVCDLFSGSGPQPLVVAISPLYGVVLHETTPKVVKTAAEVEPALRSALTKASGLVKDDEYIVCTAVLKQILEGDVKVASLFAMSALDMRPYVGVMEKDPQYVRQLFGHAFIGSCSSVLLVSYAALDEKSTEALNAQGKMVLRNGKSRGGSVKTFVTNMEEAVAAAEAKVQKAATPKEKEPLEASLKQLQTRLENAKELLQNPKTTQPVAYAAPQEEGNAVDSTVRVVAVVTEKRESSGPWNVKADGDGFIVKAKGEEKRFPVDEVVQRASPVAGIRSTTVDSMVEQLLRGHNSALLTADDEGVTAGTDMLMHCARSLFAKLEEDAEVFVVLSAMKPDCSAAKDLQKDGAEYEPVSYASSPLFGPCITGAKMEPVTTAKDLLAKLKNGASVCEADKAVLVSLLIHKARRPEDVVLSSFLTVLAGTNVKLYSKALEVRPKERGILQYAFGGPCVTVVFLGLLAEASAAEAAVDFGELAKSVHGTSNSTVRDGGLRRFVMFSTKAQAQMQLRLRNASGTEKERLATTNANVELVLKDAEEMLRDPKGRPPKVYKQLH</sequence>
<feature type="non-terminal residue" evidence="2">
    <location>
        <position position="1"/>
    </location>
</feature>
<dbReference type="PANTHER" id="PTHR35615:SF8">
    <property type="entry name" value="TRANSMEMBRANE PROTEIN"/>
    <property type="match status" value="1"/>
</dbReference>
<feature type="region of interest" description="Disordered" evidence="1">
    <location>
        <begin position="265"/>
        <end position="307"/>
    </location>
</feature>
<dbReference type="OrthoDB" id="273057at2759"/>
<dbReference type="EMBL" id="MKKU01000522">
    <property type="protein sequence ID" value="RNF08987.1"/>
    <property type="molecule type" value="Genomic_DNA"/>
</dbReference>
<feature type="compositionally biased region" description="Polar residues" evidence="1">
    <location>
        <begin position="203"/>
        <end position="213"/>
    </location>
</feature>
<protein>
    <submittedName>
        <fullName evidence="2">Uncharacterized protein</fullName>
    </submittedName>
</protein>
<proteinExistence type="predicted"/>
<name>A0A422NU56_9TRYP</name>
<comment type="caution">
    <text evidence="2">The sequence shown here is derived from an EMBL/GenBank/DDBJ whole genome shotgun (WGS) entry which is preliminary data.</text>
</comment>
<feature type="compositionally biased region" description="Basic and acidic residues" evidence="1">
    <location>
        <begin position="233"/>
        <end position="250"/>
    </location>
</feature>
<organism evidence="2 3">
    <name type="scientific">Trypanosoma conorhini</name>
    <dbReference type="NCBI Taxonomy" id="83891"/>
    <lineage>
        <taxon>Eukaryota</taxon>
        <taxon>Discoba</taxon>
        <taxon>Euglenozoa</taxon>
        <taxon>Kinetoplastea</taxon>
        <taxon>Metakinetoplastina</taxon>
        <taxon>Trypanosomatida</taxon>
        <taxon>Trypanosomatidae</taxon>
        <taxon>Trypanosoma</taxon>
    </lineage>
</organism>
<evidence type="ECO:0000313" key="2">
    <source>
        <dbReference type="EMBL" id="RNF08987.1"/>
    </source>
</evidence>
<dbReference type="PANTHER" id="PTHR35615">
    <property type="entry name" value="PRESENT IN THE OUTER MITOCHONDRIAL MEMBRANE PROTEOME 22-RELATED"/>
    <property type="match status" value="1"/>
</dbReference>
<dbReference type="Proteomes" id="UP000284403">
    <property type="component" value="Unassembled WGS sequence"/>
</dbReference>